<dbReference type="InterPro" id="IPR001841">
    <property type="entry name" value="Znf_RING"/>
</dbReference>
<feature type="domain" description="RING-type" evidence="6">
    <location>
        <begin position="168"/>
        <end position="277"/>
    </location>
</feature>
<feature type="region of interest" description="Disordered" evidence="5">
    <location>
        <begin position="194"/>
        <end position="242"/>
    </location>
</feature>
<feature type="compositionally biased region" description="Polar residues" evidence="5">
    <location>
        <begin position="210"/>
        <end position="232"/>
    </location>
</feature>
<dbReference type="PANTHER" id="PTHR45931">
    <property type="entry name" value="SI:CH211-59O9.10"/>
    <property type="match status" value="1"/>
</dbReference>
<feature type="region of interest" description="Disordered" evidence="5">
    <location>
        <begin position="520"/>
        <end position="609"/>
    </location>
</feature>
<dbReference type="OrthoDB" id="8062037at2759"/>
<dbReference type="Gene3D" id="3.30.40.10">
    <property type="entry name" value="Zinc/RING finger domain, C3HC4 (zinc finger)"/>
    <property type="match status" value="1"/>
</dbReference>
<keyword evidence="8" id="KW-1185">Reference proteome</keyword>
<dbReference type="EMBL" id="CP058610">
    <property type="protein sequence ID" value="QLG74506.1"/>
    <property type="molecule type" value="Genomic_DNA"/>
</dbReference>
<dbReference type="Pfam" id="PF13639">
    <property type="entry name" value="zf-RING_2"/>
    <property type="match status" value="1"/>
</dbReference>
<dbReference type="RefSeq" id="XP_037146231.1">
    <property type="nucleotide sequence ID" value="XM_037290336.1"/>
</dbReference>
<evidence type="ECO:0000259" key="6">
    <source>
        <dbReference type="PROSITE" id="PS50089"/>
    </source>
</evidence>
<accession>A0A7H9B820</accession>
<protein>
    <recommendedName>
        <fullName evidence="6">RING-type domain-containing protein</fullName>
    </recommendedName>
</protein>
<dbReference type="GO" id="GO:0008270">
    <property type="term" value="F:zinc ion binding"/>
    <property type="evidence" value="ECO:0007669"/>
    <property type="project" value="UniProtKB-KW"/>
</dbReference>
<feature type="region of interest" description="Disordered" evidence="5">
    <location>
        <begin position="75"/>
        <end position="99"/>
    </location>
</feature>
<evidence type="ECO:0000256" key="4">
    <source>
        <dbReference type="PROSITE-ProRule" id="PRU00175"/>
    </source>
</evidence>
<evidence type="ECO:0000256" key="2">
    <source>
        <dbReference type="ARBA" id="ARBA00022771"/>
    </source>
</evidence>
<dbReference type="SMART" id="SM00184">
    <property type="entry name" value="RING"/>
    <property type="match status" value="1"/>
</dbReference>
<dbReference type="SUPFAM" id="SSF57850">
    <property type="entry name" value="RING/U-box"/>
    <property type="match status" value="1"/>
</dbReference>
<keyword evidence="3" id="KW-0862">Zinc</keyword>
<keyword evidence="2 4" id="KW-0863">Zinc-finger</keyword>
<dbReference type="PANTHER" id="PTHR45931:SF3">
    <property type="entry name" value="RING ZINC FINGER-CONTAINING PROTEIN"/>
    <property type="match status" value="1"/>
</dbReference>
<feature type="compositionally biased region" description="Low complexity" evidence="5">
    <location>
        <begin position="526"/>
        <end position="545"/>
    </location>
</feature>
<dbReference type="GeneID" id="59238289"/>
<feature type="compositionally biased region" description="Polar residues" evidence="5">
    <location>
        <begin position="655"/>
        <end position="675"/>
    </location>
</feature>
<dbReference type="KEGG" id="zmk:HG535_0G03890"/>
<feature type="region of interest" description="Disordered" evidence="5">
    <location>
        <begin position="628"/>
        <end position="675"/>
    </location>
</feature>
<keyword evidence="1" id="KW-0479">Metal-binding</keyword>
<dbReference type="InterPro" id="IPR051834">
    <property type="entry name" value="RING_finger_E3_ligase"/>
</dbReference>
<evidence type="ECO:0000256" key="3">
    <source>
        <dbReference type="ARBA" id="ARBA00022833"/>
    </source>
</evidence>
<organism evidence="7 8">
    <name type="scientific">Zygotorulaspora mrakii</name>
    <name type="common">Zygosaccharomyces mrakii</name>
    <dbReference type="NCBI Taxonomy" id="42260"/>
    <lineage>
        <taxon>Eukaryota</taxon>
        <taxon>Fungi</taxon>
        <taxon>Dikarya</taxon>
        <taxon>Ascomycota</taxon>
        <taxon>Saccharomycotina</taxon>
        <taxon>Saccharomycetes</taxon>
        <taxon>Saccharomycetales</taxon>
        <taxon>Saccharomycetaceae</taxon>
        <taxon>Zygotorulaspora</taxon>
    </lineage>
</organism>
<proteinExistence type="predicted"/>
<dbReference type="PROSITE" id="PS50089">
    <property type="entry name" value="ZF_RING_2"/>
    <property type="match status" value="1"/>
</dbReference>
<dbReference type="AlphaFoldDB" id="A0A7H9B820"/>
<dbReference type="InterPro" id="IPR013083">
    <property type="entry name" value="Znf_RING/FYVE/PHD"/>
</dbReference>
<evidence type="ECO:0000313" key="7">
    <source>
        <dbReference type="EMBL" id="QLG74506.1"/>
    </source>
</evidence>
<reference evidence="7 8" key="1">
    <citation type="submission" date="2020-07" db="EMBL/GenBank/DDBJ databases">
        <title>The yeast mating-type switching endonuclease HO is a domesticated member of an unorthodox homing genetic element family.</title>
        <authorList>
            <person name="Coughlan A.Y."/>
            <person name="Lombardi L."/>
            <person name="Braun-Galleani S."/>
            <person name="Martos A.R."/>
            <person name="Galeote V."/>
            <person name="Bigey F."/>
            <person name="Dequin S."/>
            <person name="Byrne K.P."/>
            <person name="Wolfe K.H."/>
        </authorList>
    </citation>
    <scope>NUCLEOTIDE SEQUENCE [LARGE SCALE GENOMIC DNA]</scope>
    <source>
        <strain evidence="7 8">NRRL Y-6702</strain>
    </source>
</reference>
<dbReference type="GO" id="GO:0005634">
    <property type="term" value="C:nucleus"/>
    <property type="evidence" value="ECO:0007669"/>
    <property type="project" value="TreeGrafter"/>
</dbReference>
<feature type="region of interest" description="Disordered" evidence="5">
    <location>
        <begin position="449"/>
        <end position="503"/>
    </location>
</feature>
<dbReference type="Proteomes" id="UP000509704">
    <property type="component" value="Chromosome 7"/>
</dbReference>
<evidence type="ECO:0000256" key="5">
    <source>
        <dbReference type="SAM" id="MobiDB-lite"/>
    </source>
</evidence>
<dbReference type="GO" id="GO:0061630">
    <property type="term" value="F:ubiquitin protein ligase activity"/>
    <property type="evidence" value="ECO:0007669"/>
    <property type="project" value="TreeGrafter"/>
</dbReference>
<feature type="region of interest" description="Disordered" evidence="5">
    <location>
        <begin position="368"/>
        <end position="434"/>
    </location>
</feature>
<evidence type="ECO:0000313" key="8">
    <source>
        <dbReference type="Proteomes" id="UP000509704"/>
    </source>
</evidence>
<feature type="compositionally biased region" description="Polar residues" evidence="5">
    <location>
        <begin position="378"/>
        <end position="433"/>
    </location>
</feature>
<dbReference type="GO" id="GO:0006511">
    <property type="term" value="P:ubiquitin-dependent protein catabolic process"/>
    <property type="evidence" value="ECO:0007669"/>
    <property type="project" value="TreeGrafter"/>
</dbReference>
<feature type="region of interest" description="Disordered" evidence="5">
    <location>
        <begin position="1"/>
        <end position="36"/>
    </location>
</feature>
<evidence type="ECO:0000256" key="1">
    <source>
        <dbReference type="ARBA" id="ARBA00022723"/>
    </source>
</evidence>
<gene>
    <name evidence="7" type="ORF">HG535_0G03890</name>
</gene>
<feature type="compositionally biased region" description="Low complexity" evidence="5">
    <location>
        <begin position="644"/>
        <end position="654"/>
    </location>
</feature>
<name>A0A7H9B820_ZYGMR</name>
<sequence>MSEENTEQNTSGSNNSGNPSLASPLDNATNGAGRPSRNVTVTIQYSYLTPDGLANLTPNGLANLAFPNGNVLSPNNAANQMNGDIGANPETEGSQTTRPDGALILSFSDVPSGTPQERLESIVSIAAELAMRRFSDMVTQSKGITKEQFERLPVLRVDDLQDKGDSVCSICYEKYEDENINILKRTRDAEEKDNFIKRQRSESPIINIDTDPQNQADGTTPAAVSSSSNNPTDIIAQSDDDTSSYKHCPIQLPCGHVFGRECLYRWSRMENSCPLCRAPLVEVSQEESRNSNSPQNNSSAEVFERIRQLVYSPALPSGDQRPIERDEGVMPETVMSNTNGSGGLHTADTLETQPFSFSRSGIVFLRPDSRGTGLGAPNNESESRLSGASLNSNISETATDNIPGTSANEGESNNTANQASGNTPTDTYQSGTRRIQWIPIPITTIRLGGPGAYSHSNNNNSNDDNNRDNADSNNSNNNDNETDNNTDNDSNNDASSENNQSTHGDALRSILDRIFSVTHAENTRRQQSSSTENSSSNSQENITSNLGNSATERDMPRSSLNSAPPRRRSFLQNILRITNRSRNRARNDINRTNQTELHTYNDNQQNDSADLGNMFNSGVASYRNQDGRVSTFNIGQGPLPVPPRGNRSSSNNSGTQTESNSTQGDDNESSRQNAH</sequence>
<feature type="compositionally biased region" description="Low complexity" evidence="5">
    <location>
        <begin position="487"/>
        <end position="499"/>
    </location>
</feature>
<feature type="compositionally biased region" description="Polar residues" evidence="5">
    <location>
        <begin position="590"/>
        <end position="609"/>
    </location>
</feature>
<feature type="compositionally biased region" description="Low complexity" evidence="5">
    <location>
        <begin position="7"/>
        <end position="20"/>
    </location>
</feature>